<dbReference type="Proteomes" id="UP000799537">
    <property type="component" value="Unassembled WGS sequence"/>
</dbReference>
<proteinExistence type="predicted"/>
<dbReference type="SUPFAM" id="SSF53720">
    <property type="entry name" value="ALDH-like"/>
    <property type="match status" value="1"/>
</dbReference>
<sequence>MSFSQDSEGRKIVPNTISGEPITLPASSTFPITSSKTGKPVHYGQTASVDVANRAVEAAAKTFKTYKTTPIHERRRMIIRAGQLFAEKSAEFTRLQIEETNCAEQWATHNNVQATTFCNDIAAAVADAVVGEIRPSQFGFTNLVFKEPVGPVLIIPPWNAAVVLAVRGIASALAAGCTVVVKASELCPATHSLIVSVFHEAGFPPGALNLIMADRPAGAEVTEAAISHHALRKVEFIGSAGVGRIIASVAAKHLKPVLLELGDQSPAIVLDDADLPNAAKLCARGAMMHHGQVCFSTERIIVQSSILEEFARLLVEEVKGIPSAGSAVTNVGAEKAKAAIDGAVKDGAKFLYGSSDMTASATLPPSILTNVDPKSAISTGEAFAPTAFIVPVENEEEAIEEANSRLGGLSASVFTGSYERGLRVARELEFGQVQVNNMTLFAEPGGPVTGHKGSGWGSNNGKYGIQEFTFSKAVSLVPSTPQAGH</sequence>
<organism evidence="4 5">
    <name type="scientific">Zasmidium cellare ATCC 36951</name>
    <dbReference type="NCBI Taxonomy" id="1080233"/>
    <lineage>
        <taxon>Eukaryota</taxon>
        <taxon>Fungi</taxon>
        <taxon>Dikarya</taxon>
        <taxon>Ascomycota</taxon>
        <taxon>Pezizomycotina</taxon>
        <taxon>Dothideomycetes</taxon>
        <taxon>Dothideomycetidae</taxon>
        <taxon>Mycosphaerellales</taxon>
        <taxon>Mycosphaerellaceae</taxon>
        <taxon>Zasmidium</taxon>
    </lineage>
</organism>
<feature type="domain" description="Aldehyde dehydrogenase" evidence="3">
    <location>
        <begin position="27"/>
        <end position="474"/>
    </location>
</feature>
<dbReference type="GO" id="GO:0009450">
    <property type="term" value="P:gamma-aminobutyric acid catabolic process"/>
    <property type="evidence" value="ECO:0007669"/>
    <property type="project" value="TreeGrafter"/>
</dbReference>
<dbReference type="Gene3D" id="3.40.605.10">
    <property type="entry name" value="Aldehyde Dehydrogenase, Chain A, domain 1"/>
    <property type="match status" value="1"/>
</dbReference>
<evidence type="ECO:0000259" key="3">
    <source>
        <dbReference type="Pfam" id="PF00171"/>
    </source>
</evidence>
<dbReference type="EMBL" id="ML993579">
    <property type="protein sequence ID" value="KAF2173835.1"/>
    <property type="molecule type" value="Genomic_DNA"/>
</dbReference>
<dbReference type="InterPro" id="IPR016161">
    <property type="entry name" value="Ald_DH/histidinol_DH"/>
</dbReference>
<dbReference type="InterPro" id="IPR015590">
    <property type="entry name" value="Aldehyde_DH_dom"/>
</dbReference>
<protein>
    <recommendedName>
        <fullName evidence="3">Aldehyde dehydrogenase domain-containing protein</fullName>
    </recommendedName>
</protein>
<evidence type="ECO:0000256" key="1">
    <source>
        <dbReference type="ARBA" id="ARBA00023002"/>
    </source>
</evidence>
<reference evidence="4" key="1">
    <citation type="journal article" date="2020" name="Stud. Mycol.">
        <title>101 Dothideomycetes genomes: a test case for predicting lifestyles and emergence of pathogens.</title>
        <authorList>
            <person name="Haridas S."/>
            <person name="Albert R."/>
            <person name="Binder M."/>
            <person name="Bloem J."/>
            <person name="Labutti K."/>
            <person name="Salamov A."/>
            <person name="Andreopoulos B."/>
            <person name="Baker S."/>
            <person name="Barry K."/>
            <person name="Bills G."/>
            <person name="Bluhm B."/>
            <person name="Cannon C."/>
            <person name="Castanera R."/>
            <person name="Culley D."/>
            <person name="Daum C."/>
            <person name="Ezra D."/>
            <person name="Gonzalez J."/>
            <person name="Henrissat B."/>
            <person name="Kuo A."/>
            <person name="Liang C."/>
            <person name="Lipzen A."/>
            <person name="Lutzoni F."/>
            <person name="Magnuson J."/>
            <person name="Mondo S."/>
            <person name="Nolan M."/>
            <person name="Ohm R."/>
            <person name="Pangilinan J."/>
            <person name="Park H.-J."/>
            <person name="Ramirez L."/>
            <person name="Alfaro M."/>
            <person name="Sun H."/>
            <person name="Tritt A."/>
            <person name="Yoshinaga Y."/>
            <person name="Zwiers L.-H."/>
            <person name="Turgeon B."/>
            <person name="Goodwin S."/>
            <person name="Spatafora J."/>
            <person name="Crous P."/>
            <person name="Grigoriev I."/>
        </authorList>
    </citation>
    <scope>NUCLEOTIDE SEQUENCE</scope>
    <source>
        <strain evidence="4">ATCC 36951</strain>
    </source>
</reference>
<keyword evidence="5" id="KW-1185">Reference proteome</keyword>
<dbReference type="InterPro" id="IPR050740">
    <property type="entry name" value="Aldehyde_DH_Superfamily"/>
</dbReference>
<accession>A0A6A6D458</accession>
<evidence type="ECO:0000313" key="5">
    <source>
        <dbReference type="Proteomes" id="UP000799537"/>
    </source>
</evidence>
<gene>
    <name evidence="4" type="ORF">M409DRAFT_62076</name>
</gene>
<keyword evidence="1" id="KW-0560">Oxidoreductase</keyword>
<dbReference type="OrthoDB" id="310895at2759"/>
<dbReference type="Pfam" id="PF00171">
    <property type="entry name" value="Aldedh"/>
    <property type="match status" value="1"/>
</dbReference>
<name>A0A6A6D458_ZASCE</name>
<dbReference type="InterPro" id="IPR016162">
    <property type="entry name" value="Ald_DH_N"/>
</dbReference>
<dbReference type="Gene3D" id="3.40.309.10">
    <property type="entry name" value="Aldehyde Dehydrogenase, Chain A, domain 2"/>
    <property type="match status" value="1"/>
</dbReference>
<evidence type="ECO:0000313" key="4">
    <source>
        <dbReference type="EMBL" id="KAF2173835.1"/>
    </source>
</evidence>
<dbReference type="InterPro" id="IPR016163">
    <property type="entry name" value="Ald_DH_C"/>
</dbReference>
<dbReference type="PANTHER" id="PTHR43353:SF6">
    <property type="entry name" value="CYTOPLASMIC ALDEHYDE DEHYDROGENASE (EUROFUNG)"/>
    <property type="match status" value="1"/>
</dbReference>
<dbReference type="AlphaFoldDB" id="A0A6A6D458"/>
<evidence type="ECO:0000256" key="2">
    <source>
        <dbReference type="SAM" id="MobiDB-lite"/>
    </source>
</evidence>
<dbReference type="GO" id="GO:0004777">
    <property type="term" value="F:succinate-semialdehyde dehydrogenase (NAD+) activity"/>
    <property type="evidence" value="ECO:0007669"/>
    <property type="project" value="TreeGrafter"/>
</dbReference>
<dbReference type="RefSeq" id="XP_033674724.1">
    <property type="nucleotide sequence ID" value="XM_033815007.1"/>
</dbReference>
<dbReference type="PANTHER" id="PTHR43353">
    <property type="entry name" value="SUCCINATE-SEMIALDEHYDE DEHYDROGENASE, MITOCHONDRIAL"/>
    <property type="match status" value="1"/>
</dbReference>
<dbReference type="GeneID" id="54568279"/>
<feature type="region of interest" description="Disordered" evidence="2">
    <location>
        <begin position="1"/>
        <end position="20"/>
    </location>
</feature>